<dbReference type="InterPro" id="IPR011990">
    <property type="entry name" value="TPR-like_helical_dom_sf"/>
</dbReference>
<feature type="region of interest" description="Disordered" evidence="3">
    <location>
        <begin position="1"/>
        <end position="40"/>
    </location>
</feature>
<evidence type="ECO:0000256" key="1">
    <source>
        <dbReference type="ARBA" id="ARBA00022737"/>
    </source>
</evidence>
<dbReference type="EMBL" id="KI687604">
    <property type="protein sequence ID" value="ETK80986.1"/>
    <property type="molecule type" value="Genomic_DNA"/>
</dbReference>
<evidence type="ECO:0000256" key="3">
    <source>
        <dbReference type="SAM" id="MobiDB-lite"/>
    </source>
</evidence>
<dbReference type="AlphaFoldDB" id="W2GFI1"/>
<gene>
    <name evidence="4" type="ORF">L915_13468</name>
</gene>
<dbReference type="SUPFAM" id="SSF48452">
    <property type="entry name" value="TPR-like"/>
    <property type="match status" value="1"/>
</dbReference>
<evidence type="ECO:0008006" key="5">
    <source>
        <dbReference type="Google" id="ProtNLM"/>
    </source>
</evidence>
<organism evidence="4">
    <name type="scientific">Phytophthora nicotianae</name>
    <name type="common">Potato buckeye rot agent</name>
    <name type="synonym">Phytophthora parasitica</name>
    <dbReference type="NCBI Taxonomy" id="4792"/>
    <lineage>
        <taxon>Eukaryota</taxon>
        <taxon>Sar</taxon>
        <taxon>Stramenopiles</taxon>
        <taxon>Oomycota</taxon>
        <taxon>Peronosporomycetes</taxon>
        <taxon>Peronosporales</taxon>
        <taxon>Peronosporaceae</taxon>
        <taxon>Phytophthora</taxon>
    </lineage>
</organism>
<protein>
    <recommendedName>
        <fullName evidence="5">Cns1/TTC4 wheel domain-containing protein</fullName>
    </recommendedName>
</protein>
<dbReference type="VEuPathDB" id="FungiDB:PPTG_03740"/>
<dbReference type="PANTHER" id="PTHR22904">
    <property type="entry name" value="TPR REPEAT CONTAINING PROTEIN"/>
    <property type="match status" value="1"/>
</dbReference>
<keyword evidence="2" id="KW-0802">TPR repeat</keyword>
<feature type="compositionally biased region" description="Polar residues" evidence="3">
    <location>
        <begin position="1"/>
        <end position="27"/>
    </location>
</feature>
<evidence type="ECO:0000313" key="4">
    <source>
        <dbReference type="EMBL" id="ETK80986.1"/>
    </source>
</evidence>
<sequence length="219" mass="23893">EWLFGSTSPAAPSVSAKLSASTTQGRSAPSRGDDSWHKNRGNEFFKSKDFEAAIREYSLGIERKPTATLHSNRSAAYCALGQYQLAKADADVAITLDPEWAKTYSRKGKALYGMASYKMAADAYARGLELCLRGAVGEAQQRDTELEALKRQTDSQAEAYLRLLEENNQLKVGRPLCVFYSEGLSGIACITEATGGLPAHVWRVDEEGNVTINIVSYSP</sequence>
<dbReference type="InterPro" id="IPR019734">
    <property type="entry name" value="TPR_rpt"/>
</dbReference>
<proteinExistence type="predicted"/>
<reference evidence="4" key="1">
    <citation type="submission" date="2013-11" db="EMBL/GenBank/DDBJ databases">
        <title>The Genome Sequence of Phytophthora parasitica CJ02B3.</title>
        <authorList>
            <consortium name="The Broad Institute Genomics Platform"/>
            <person name="Russ C."/>
            <person name="Tyler B."/>
            <person name="Panabieres F."/>
            <person name="Shan W."/>
            <person name="Tripathy S."/>
            <person name="Grunwald N."/>
            <person name="Machado M."/>
            <person name="Johnson C.S."/>
            <person name="Arredondo F."/>
            <person name="Hong C."/>
            <person name="Coffey M."/>
            <person name="Young S.K."/>
            <person name="Zeng Q."/>
            <person name="Gargeya S."/>
            <person name="Fitzgerald M."/>
            <person name="Abouelleil A."/>
            <person name="Alvarado L."/>
            <person name="Chapman S.B."/>
            <person name="Gainer-Dewar J."/>
            <person name="Goldberg J."/>
            <person name="Griggs A."/>
            <person name="Gujja S."/>
            <person name="Hansen M."/>
            <person name="Howarth C."/>
            <person name="Imamovic A."/>
            <person name="Ireland A."/>
            <person name="Larimer J."/>
            <person name="McCowan C."/>
            <person name="Murphy C."/>
            <person name="Pearson M."/>
            <person name="Poon T.W."/>
            <person name="Priest M."/>
            <person name="Roberts A."/>
            <person name="Saif S."/>
            <person name="Shea T."/>
            <person name="Sykes S."/>
            <person name="Wortman J."/>
            <person name="Nusbaum C."/>
            <person name="Birren B."/>
        </authorList>
    </citation>
    <scope>NUCLEOTIDE SEQUENCE [LARGE SCALE GENOMIC DNA]</scope>
    <source>
        <strain evidence="4">CJ02B3</strain>
    </source>
</reference>
<evidence type="ECO:0000256" key="2">
    <source>
        <dbReference type="ARBA" id="ARBA00022803"/>
    </source>
</evidence>
<dbReference type="GO" id="GO:0051879">
    <property type="term" value="F:Hsp90 protein binding"/>
    <property type="evidence" value="ECO:0007669"/>
    <property type="project" value="TreeGrafter"/>
</dbReference>
<dbReference type="SMART" id="SM00028">
    <property type="entry name" value="TPR"/>
    <property type="match status" value="3"/>
</dbReference>
<feature type="compositionally biased region" description="Basic and acidic residues" evidence="3">
    <location>
        <begin position="31"/>
        <end position="40"/>
    </location>
</feature>
<accession>W2GFI1</accession>
<keyword evidence="1" id="KW-0677">Repeat</keyword>
<dbReference type="Gene3D" id="1.25.40.10">
    <property type="entry name" value="Tetratricopeptide repeat domain"/>
    <property type="match status" value="1"/>
</dbReference>
<dbReference type="Proteomes" id="UP000053236">
    <property type="component" value="Unassembled WGS sequence"/>
</dbReference>
<name>W2GFI1_PHYNI</name>
<feature type="non-terminal residue" evidence="4">
    <location>
        <position position="1"/>
    </location>
</feature>
<dbReference type="PANTHER" id="PTHR22904:SF523">
    <property type="entry name" value="STRESS-INDUCED-PHOSPHOPROTEIN 1"/>
    <property type="match status" value="1"/>
</dbReference>